<evidence type="ECO:0000256" key="3">
    <source>
        <dbReference type="ARBA" id="ARBA00022679"/>
    </source>
</evidence>
<dbReference type="PANTHER" id="PTHR43836:SF2">
    <property type="entry name" value="CATECHOL O-METHYLTRANSFERASE 1-RELATED"/>
    <property type="match status" value="1"/>
</dbReference>
<reference evidence="7" key="1">
    <citation type="submission" date="2023-10" db="EMBL/GenBank/DDBJ databases">
        <authorList>
            <person name="Chen Y."/>
            <person name="Shah S."/>
            <person name="Dougan E. K."/>
            <person name="Thang M."/>
            <person name="Chan C."/>
        </authorList>
    </citation>
    <scope>NUCLEOTIDE SEQUENCE [LARGE SCALE GENOMIC DNA]</scope>
</reference>
<dbReference type="InterPro" id="IPR002935">
    <property type="entry name" value="SAM_O-MeTrfase"/>
</dbReference>
<protein>
    <recommendedName>
        <fullName evidence="1">catechol O-methyltransferase</fullName>
        <ecNumber evidence="1">2.1.1.6</ecNumber>
    </recommendedName>
</protein>
<keyword evidence="5" id="KW-0128">Catecholamine metabolism</keyword>
<proteinExistence type="inferred from homology"/>
<dbReference type="Proteomes" id="UP001189429">
    <property type="component" value="Unassembled WGS sequence"/>
</dbReference>
<dbReference type="EC" id="2.1.1.6" evidence="1"/>
<dbReference type="InterPro" id="IPR029063">
    <property type="entry name" value="SAM-dependent_MTases_sf"/>
</dbReference>
<organism evidence="7 8">
    <name type="scientific">Prorocentrum cordatum</name>
    <dbReference type="NCBI Taxonomy" id="2364126"/>
    <lineage>
        <taxon>Eukaryota</taxon>
        <taxon>Sar</taxon>
        <taxon>Alveolata</taxon>
        <taxon>Dinophyceae</taxon>
        <taxon>Prorocentrales</taxon>
        <taxon>Prorocentraceae</taxon>
        <taxon>Prorocentrum</taxon>
    </lineage>
</organism>
<sequence>MRLAVARPGSVVVTLESNPVHAVVARCIVGYAGLSGVIDVRVGHSEDVLPHLAAAVEEDGGVFDLVFFDQRGSRYAADLAALRRGGLLADRAVVVADNVLKPGAPEFLWEVLRSGCFHTQVVSVSEYAMPGVEDWMSLSVHLKQDERGAPPLPRSLRRMEWEADQIRSRAERFPGVSFEEWASFAARMREALAVFGIGPSAERTTSSRS</sequence>
<dbReference type="PROSITE" id="PS51682">
    <property type="entry name" value="SAM_OMT_I"/>
    <property type="match status" value="1"/>
</dbReference>
<dbReference type="EMBL" id="CAUYUJ010011703">
    <property type="protein sequence ID" value="CAK0832436.1"/>
    <property type="molecule type" value="Genomic_DNA"/>
</dbReference>
<name>A0ABN9SKZ4_9DINO</name>
<evidence type="ECO:0000313" key="8">
    <source>
        <dbReference type="Proteomes" id="UP001189429"/>
    </source>
</evidence>
<keyword evidence="4" id="KW-0949">S-adenosyl-L-methionine</keyword>
<evidence type="ECO:0000313" key="7">
    <source>
        <dbReference type="EMBL" id="CAK0832436.1"/>
    </source>
</evidence>
<dbReference type="Gene3D" id="3.40.50.150">
    <property type="entry name" value="Vaccinia Virus protein VP39"/>
    <property type="match status" value="1"/>
</dbReference>
<accession>A0ABN9SKZ4</accession>
<comment type="similarity">
    <text evidence="6">Belongs to the class I-like SAM-binding methyltransferase superfamily. Cation-dependent O-methyltransferase family.</text>
</comment>
<dbReference type="SUPFAM" id="SSF53335">
    <property type="entry name" value="S-adenosyl-L-methionine-dependent methyltransferases"/>
    <property type="match status" value="1"/>
</dbReference>
<evidence type="ECO:0000256" key="4">
    <source>
        <dbReference type="ARBA" id="ARBA00022691"/>
    </source>
</evidence>
<keyword evidence="2" id="KW-0489">Methyltransferase</keyword>
<evidence type="ECO:0000256" key="6">
    <source>
        <dbReference type="ARBA" id="ARBA00023453"/>
    </source>
</evidence>
<evidence type="ECO:0000256" key="2">
    <source>
        <dbReference type="ARBA" id="ARBA00022603"/>
    </source>
</evidence>
<keyword evidence="8" id="KW-1185">Reference proteome</keyword>
<evidence type="ECO:0000256" key="1">
    <source>
        <dbReference type="ARBA" id="ARBA00012880"/>
    </source>
</evidence>
<comment type="caution">
    <text evidence="7">The sequence shown here is derived from an EMBL/GenBank/DDBJ whole genome shotgun (WGS) entry which is preliminary data.</text>
</comment>
<gene>
    <name evidence="7" type="ORF">PCOR1329_LOCUS30454</name>
</gene>
<evidence type="ECO:0000256" key="5">
    <source>
        <dbReference type="ARBA" id="ARBA00022939"/>
    </source>
</evidence>
<dbReference type="PANTHER" id="PTHR43836">
    <property type="entry name" value="CATECHOL O-METHYLTRANSFERASE 1-RELATED"/>
    <property type="match status" value="1"/>
</dbReference>
<keyword evidence="3" id="KW-0808">Transferase</keyword>